<evidence type="ECO:0000259" key="1">
    <source>
        <dbReference type="Pfam" id="PF07693"/>
    </source>
</evidence>
<dbReference type="Proteomes" id="UP000594380">
    <property type="component" value="Unassembled WGS sequence"/>
</dbReference>
<accession>A0A7Y6K0W4</accession>
<name>A0A7Y6K0W4_9BURK</name>
<dbReference type="InterPro" id="IPR011646">
    <property type="entry name" value="KAP_P-loop"/>
</dbReference>
<dbReference type="RefSeq" id="WP_176108753.1">
    <property type="nucleotide sequence ID" value="NZ_JAALDK010000001.1"/>
</dbReference>
<sequence length="554" mass="61127">MTRAVIEGVINEFLDSTKPEVLAISGKWGVGKTFALQSLVQSYAGSESLKRYPYVSAFGAKSIGDLRSMILIKTRRFPVHRDKLGKVVDGTEHVLAKGRGHAIWKTITTLSEKIPYGGKQVTVLLETIAVSLISKTVICIDDIERLGSGIAMDELMGLVSELKVESQCKVILLFNEAQLGDRAKQYEQASEKVVDKKLAFVTTASEAVELGLPVGTPLRDFAIPCVETLGINNIRTVQKIANGLRTVQNVIPNCTDAVKQQAAIAVAVFAGALYEQGIGFPTAEQVISYNWYSIAMGVGNDTIEETWREKLHGCGFLACDEFDMEVLCILKNGYAHGSELAKHAQALDAVADRARLDDVFTEAWKIFHDRIDGTAEDLMHAFVNAVEVAATVISPLNLNSTVKLLRELGFNNEADAVIEKYVELNAGRPVLFRIDDSPWSRDVDDETLKRRFAEELTVEEGALDLASAAMLLIEEKGWNDRMEESLLKASPDDLAALFREHQGDTLRVLIDHLYRAAHMRGAETQPIAGTVTAALDQISKESKLNEIRVRRWRK</sequence>
<dbReference type="InterPro" id="IPR027417">
    <property type="entry name" value="P-loop_NTPase"/>
</dbReference>
<dbReference type="AlphaFoldDB" id="A0A7Y6K0W4"/>
<reference evidence="2 3" key="1">
    <citation type="submission" date="2020-02" db="EMBL/GenBank/DDBJ databases">
        <title>Paraburkholderia simonii sp. nov. and Paraburkholderia youngii sp. nov. Brazilian and Mexican Mimosa-associated rhizobia.</title>
        <authorList>
            <person name="Mavima L."/>
            <person name="Beukes C.W."/>
            <person name="Chan W.Y."/>
            <person name="Palmer M."/>
            <person name="De Meyer S.E."/>
            <person name="James E.K."/>
            <person name="Venter S.N."/>
            <person name="Steenkamp E.T."/>
        </authorList>
    </citation>
    <scope>NUCLEOTIDE SEQUENCE [LARGE SCALE GENOMIC DNA]</scope>
    <source>
        <strain evidence="2 3">JPY169</strain>
    </source>
</reference>
<dbReference type="Gene3D" id="3.40.50.300">
    <property type="entry name" value="P-loop containing nucleotide triphosphate hydrolases"/>
    <property type="match status" value="1"/>
</dbReference>
<proteinExistence type="predicted"/>
<comment type="caution">
    <text evidence="2">The sequence shown here is derived from an EMBL/GenBank/DDBJ whole genome shotgun (WGS) entry which is preliminary data.</text>
</comment>
<dbReference type="Pfam" id="PF07693">
    <property type="entry name" value="KAP_NTPase"/>
    <property type="match status" value="1"/>
</dbReference>
<gene>
    <name evidence="2" type="ORF">G5S42_22330</name>
</gene>
<dbReference type="GeneID" id="301103087"/>
<dbReference type="EMBL" id="JAALDK010000001">
    <property type="protein sequence ID" value="NUY02380.1"/>
    <property type="molecule type" value="Genomic_DNA"/>
</dbReference>
<organism evidence="2 3">
    <name type="scientific">Paraburkholderia youngii</name>
    <dbReference type="NCBI Taxonomy" id="2782701"/>
    <lineage>
        <taxon>Bacteria</taxon>
        <taxon>Pseudomonadati</taxon>
        <taxon>Pseudomonadota</taxon>
        <taxon>Betaproteobacteria</taxon>
        <taxon>Burkholderiales</taxon>
        <taxon>Burkholderiaceae</taxon>
        <taxon>Paraburkholderia</taxon>
    </lineage>
</organism>
<evidence type="ECO:0000313" key="2">
    <source>
        <dbReference type="EMBL" id="NUY02380.1"/>
    </source>
</evidence>
<evidence type="ECO:0000313" key="3">
    <source>
        <dbReference type="Proteomes" id="UP000594380"/>
    </source>
</evidence>
<protein>
    <recommendedName>
        <fullName evidence="1">KAP NTPase domain-containing protein</fullName>
    </recommendedName>
</protein>
<dbReference type="SUPFAM" id="SSF52540">
    <property type="entry name" value="P-loop containing nucleoside triphosphate hydrolases"/>
    <property type="match status" value="1"/>
</dbReference>
<feature type="domain" description="KAP NTPase" evidence="1">
    <location>
        <begin position="14"/>
        <end position="191"/>
    </location>
</feature>